<evidence type="ECO:0000313" key="3">
    <source>
        <dbReference type="Proteomes" id="UP000050761"/>
    </source>
</evidence>
<protein>
    <submittedName>
        <fullName evidence="4">Secreted protein</fullName>
    </submittedName>
</protein>
<dbReference type="AlphaFoldDB" id="A0A183G4W0"/>
<accession>A0A183G4W0</accession>
<keyword evidence="3" id="KW-1185">Reference proteome</keyword>
<feature type="signal peptide" evidence="1">
    <location>
        <begin position="1"/>
        <end position="21"/>
    </location>
</feature>
<accession>A0A3P8A4Y0</accession>
<keyword evidence="1" id="KW-0732">Signal</keyword>
<evidence type="ECO:0000313" key="2">
    <source>
        <dbReference type="EMBL" id="VDP06441.1"/>
    </source>
</evidence>
<dbReference type="Proteomes" id="UP000050761">
    <property type="component" value="Unassembled WGS sequence"/>
</dbReference>
<reference evidence="4" key="2">
    <citation type="submission" date="2019-09" db="UniProtKB">
        <authorList>
            <consortium name="WormBaseParasite"/>
        </authorList>
    </citation>
    <scope>IDENTIFICATION</scope>
</reference>
<reference evidence="2 3" key="1">
    <citation type="submission" date="2018-11" db="EMBL/GenBank/DDBJ databases">
        <authorList>
            <consortium name="Pathogen Informatics"/>
        </authorList>
    </citation>
    <scope>NUCLEOTIDE SEQUENCE [LARGE SCALE GENOMIC DNA]</scope>
</reference>
<gene>
    <name evidence="2" type="ORF">HPBE_LOCUS16593</name>
</gene>
<evidence type="ECO:0000313" key="4">
    <source>
        <dbReference type="WBParaSite" id="HPBE_0001659601-mRNA-1"/>
    </source>
</evidence>
<organism evidence="3 4">
    <name type="scientific">Heligmosomoides polygyrus</name>
    <name type="common">Parasitic roundworm</name>
    <dbReference type="NCBI Taxonomy" id="6339"/>
    <lineage>
        <taxon>Eukaryota</taxon>
        <taxon>Metazoa</taxon>
        <taxon>Ecdysozoa</taxon>
        <taxon>Nematoda</taxon>
        <taxon>Chromadorea</taxon>
        <taxon>Rhabditida</taxon>
        <taxon>Rhabditina</taxon>
        <taxon>Rhabditomorpha</taxon>
        <taxon>Strongyloidea</taxon>
        <taxon>Heligmosomidae</taxon>
        <taxon>Heligmosomoides</taxon>
    </lineage>
</organism>
<dbReference type="EMBL" id="UZAH01029509">
    <property type="protein sequence ID" value="VDP06441.1"/>
    <property type="molecule type" value="Genomic_DNA"/>
</dbReference>
<feature type="chain" id="PRO_5044551858" evidence="1">
    <location>
        <begin position="22"/>
        <end position="82"/>
    </location>
</feature>
<dbReference type="WBParaSite" id="HPBE_0001659601-mRNA-1">
    <property type="protein sequence ID" value="HPBE_0001659601-mRNA-1"/>
    <property type="gene ID" value="HPBE_0001659601"/>
</dbReference>
<evidence type="ECO:0000256" key="1">
    <source>
        <dbReference type="SAM" id="SignalP"/>
    </source>
</evidence>
<name>A0A183G4W0_HELPZ</name>
<proteinExistence type="predicted"/>
<sequence length="82" mass="8991">MRPLLLSPLTLSLALCVRVSGVCGLCTICFGAGVIGRVFIIKKSGRFSFTAGDWICKQIAQSCLKMPFDTGDSQKDRHVDRR</sequence>